<feature type="domain" description="DAMP1 SANT/Myb-like" evidence="10">
    <location>
        <begin position="201"/>
        <end position="255"/>
    </location>
</feature>
<dbReference type="GeneID" id="5545547"/>
<name>A7TKA2_VANPO</name>
<evidence type="ECO:0000256" key="9">
    <source>
        <dbReference type="SAM" id="MobiDB-lite"/>
    </source>
</evidence>
<evidence type="ECO:0000256" key="1">
    <source>
        <dbReference type="ARBA" id="ARBA00004123"/>
    </source>
</evidence>
<keyword evidence="12" id="KW-1185">Reference proteome</keyword>
<dbReference type="OMA" id="GNTTMYQ"/>
<evidence type="ECO:0000256" key="6">
    <source>
        <dbReference type="ARBA" id="ARBA00023163"/>
    </source>
</evidence>
<evidence type="ECO:0000313" key="12">
    <source>
        <dbReference type="Proteomes" id="UP000000267"/>
    </source>
</evidence>
<comment type="subcellular location">
    <subcellularLocation>
        <location evidence="1">Nucleus</location>
    </subcellularLocation>
</comment>
<dbReference type="PANTHER" id="PTHR12855:SF10">
    <property type="entry name" value="DNA METHYLTRANSFERASE 1-ASSOCIATED PROTEIN 1"/>
    <property type="match status" value="1"/>
</dbReference>
<dbReference type="InterPro" id="IPR032563">
    <property type="entry name" value="DAMP1_SANT-like"/>
</dbReference>
<feature type="compositionally biased region" description="Basic and acidic residues" evidence="9">
    <location>
        <begin position="153"/>
        <end position="180"/>
    </location>
</feature>
<evidence type="ECO:0000256" key="4">
    <source>
        <dbReference type="ARBA" id="ARBA00022853"/>
    </source>
</evidence>
<dbReference type="OrthoDB" id="19740at2759"/>
<dbReference type="GO" id="GO:0000812">
    <property type="term" value="C:Swr1 complex"/>
    <property type="evidence" value="ECO:0007669"/>
    <property type="project" value="EnsemblFungi"/>
</dbReference>
<evidence type="ECO:0000256" key="8">
    <source>
        <dbReference type="ARBA" id="ARBA00025264"/>
    </source>
</evidence>
<evidence type="ECO:0000313" key="11">
    <source>
        <dbReference type="EMBL" id="EDO17337.1"/>
    </source>
</evidence>
<comment type="similarity">
    <text evidence="2">Belongs to the SWC4 family.</text>
</comment>
<dbReference type="STRING" id="436907.A7TKA2"/>
<sequence>MASSDIFDVLNIQQKSKSPTERTSSPSPALMGKNASKPQVTGMQRELYNLLGENQPPIMVQANNRFKEKININVKPSPWTLAEFQATPTLKFKHWVKGSRELLGDDIPESSYTKYNKHLTIPSFTKEEYDVFMEPKTETTSIVVSANSVSNEEENKQDDGGEAKKVETSDLSDDTKDADAKIPVGTDDEKKPSETVEEVELKKNNNWEFEEVDYLFGLCKKYDMKWPVIHDRYTYNESRTIDDLKEEFYKVCQHYFRNKKADDPLLASLNFPKEKELERKKYLERLLARSAAEIAEEEALIIESRKFEMAAKKTLNERENLLRLLDSPNSNHSVGQFLTSHGISQLYNSLLSDKSRKRKHTTTVPENPWMKQQEQFAQQRQRLQQMHGNKQLLQQQQQQQQQELQQQLPPQSQQSQQLQQLQQLQNQILENSDSVSPRKTKKQKLEMQTAMKRKAESAYAEQLLQNFNKEEKNSLGVKAHGEKLLPGPYMRSTKISTFKPALQNKVNTTMQELGLPIRPAMLTSNVLEKHEELLQRIVTLTDLKKHLDKLEAEKAITK</sequence>
<dbReference type="GO" id="GO:0051276">
    <property type="term" value="P:chromosome organization"/>
    <property type="evidence" value="ECO:0007669"/>
    <property type="project" value="EnsemblFungi"/>
</dbReference>
<feature type="region of interest" description="Disordered" evidence="9">
    <location>
        <begin position="146"/>
        <end position="192"/>
    </location>
</feature>
<dbReference type="eggNOG" id="KOG2656">
    <property type="taxonomic scope" value="Eukaryota"/>
</dbReference>
<dbReference type="EMBL" id="DS480406">
    <property type="protein sequence ID" value="EDO17337.1"/>
    <property type="molecule type" value="Genomic_DNA"/>
</dbReference>
<dbReference type="GO" id="GO:0006281">
    <property type="term" value="P:DNA repair"/>
    <property type="evidence" value="ECO:0007669"/>
    <property type="project" value="EnsemblFungi"/>
</dbReference>
<evidence type="ECO:0000256" key="5">
    <source>
        <dbReference type="ARBA" id="ARBA00023015"/>
    </source>
</evidence>
<evidence type="ECO:0000256" key="2">
    <source>
        <dbReference type="ARBA" id="ARBA00006918"/>
    </source>
</evidence>
<dbReference type="HOGENOM" id="CLU_018539_4_0_1"/>
<keyword evidence="5" id="KW-0805">Transcription regulation</keyword>
<dbReference type="PANTHER" id="PTHR12855">
    <property type="entry name" value="DNA METHYLTRANSFERASE 1-ASSOCIATED PROTEIN 1 FAMILY MEMBER"/>
    <property type="match status" value="1"/>
</dbReference>
<proteinExistence type="inferred from homology"/>
<dbReference type="InParanoid" id="A7TKA2"/>
<gene>
    <name evidence="11" type="ORF">Kpol_1062p47</name>
</gene>
<dbReference type="GO" id="GO:0000122">
    <property type="term" value="P:negative regulation of transcription by RNA polymerase II"/>
    <property type="evidence" value="ECO:0007669"/>
    <property type="project" value="TreeGrafter"/>
</dbReference>
<feature type="region of interest" description="Disordered" evidence="9">
    <location>
        <begin position="354"/>
        <end position="375"/>
    </location>
</feature>
<dbReference type="GO" id="GO:0006338">
    <property type="term" value="P:chromatin remodeling"/>
    <property type="evidence" value="ECO:0007669"/>
    <property type="project" value="EnsemblFungi"/>
</dbReference>
<feature type="compositionally biased region" description="Polar residues" evidence="9">
    <location>
        <begin position="11"/>
        <end position="27"/>
    </location>
</feature>
<evidence type="ECO:0000259" key="10">
    <source>
        <dbReference type="Pfam" id="PF16282"/>
    </source>
</evidence>
<dbReference type="RefSeq" id="XP_001645195.1">
    <property type="nucleotide sequence ID" value="XM_001645145.1"/>
</dbReference>
<keyword evidence="6" id="KW-0804">Transcription</keyword>
<dbReference type="FunCoup" id="A7TKA2">
    <property type="interactions" value="1032"/>
</dbReference>
<keyword evidence="7" id="KW-0539">Nucleus</keyword>
<dbReference type="GO" id="GO:0035267">
    <property type="term" value="C:NuA4 histone acetyltransferase complex"/>
    <property type="evidence" value="ECO:0007669"/>
    <property type="project" value="EnsemblFungi"/>
</dbReference>
<evidence type="ECO:0000256" key="7">
    <source>
        <dbReference type="ARBA" id="ARBA00023242"/>
    </source>
</evidence>
<dbReference type="AlphaFoldDB" id="A7TKA2"/>
<accession>A7TKA2</accession>
<dbReference type="PhylomeDB" id="A7TKA2"/>
<keyword evidence="4" id="KW-0156">Chromatin regulator</keyword>
<dbReference type="GO" id="GO:0003714">
    <property type="term" value="F:transcription corepressor activity"/>
    <property type="evidence" value="ECO:0007669"/>
    <property type="project" value="TreeGrafter"/>
</dbReference>
<dbReference type="KEGG" id="vpo:Kpol_1062p47"/>
<organism evidence="12">
    <name type="scientific">Vanderwaltozyma polyspora (strain ATCC 22028 / DSM 70294 / BCRC 21397 / CBS 2163 / NBRC 10782 / NRRL Y-8283 / UCD 57-17)</name>
    <name type="common">Kluyveromyces polysporus</name>
    <dbReference type="NCBI Taxonomy" id="436907"/>
    <lineage>
        <taxon>Eukaryota</taxon>
        <taxon>Fungi</taxon>
        <taxon>Dikarya</taxon>
        <taxon>Ascomycota</taxon>
        <taxon>Saccharomycotina</taxon>
        <taxon>Saccharomycetes</taxon>
        <taxon>Saccharomycetales</taxon>
        <taxon>Saccharomycetaceae</taxon>
        <taxon>Vanderwaltozyma</taxon>
    </lineage>
</organism>
<dbReference type="Proteomes" id="UP000000267">
    <property type="component" value="Unassembled WGS sequence"/>
</dbReference>
<dbReference type="Pfam" id="PF16282">
    <property type="entry name" value="SANT_DAMP1_like"/>
    <property type="match status" value="1"/>
</dbReference>
<comment type="function">
    <text evidence="8">Component of the SWR1 complex which mediates the ATP-dependent exchange of histone H2A for the H2A variant HZT1 leading to transcriptional regulation of selected genes by chromatin remodeling. Component of the NuA4 histone acetyltransferase complex which is involved in transcriptional activation of selected genes principally by acetylation of nucleosomal histone H4 and H2A. The NuA4 complex is also involved in DNA repair.</text>
</comment>
<dbReference type="InterPro" id="IPR027109">
    <property type="entry name" value="Swc4/Dmap1"/>
</dbReference>
<feature type="region of interest" description="Disordered" evidence="9">
    <location>
        <begin position="1"/>
        <end position="38"/>
    </location>
</feature>
<evidence type="ECO:0000256" key="3">
    <source>
        <dbReference type="ARBA" id="ARBA00019132"/>
    </source>
</evidence>
<protein>
    <recommendedName>
        <fullName evidence="3">SWR1-complex protein 4</fullName>
    </recommendedName>
</protein>
<dbReference type="Gene3D" id="1.10.10.60">
    <property type="entry name" value="Homeodomain-like"/>
    <property type="match status" value="1"/>
</dbReference>
<reference evidence="11 12" key="1">
    <citation type="journal article" date="2007" name="Proc. Natl. Acad. Sci. U.S.A.">
        <title>Independent sorting-out of thousands of duplicated gene pairs in two yeast species descended from a whole-genome duplication.</title>
        <authorList>
            <person name="Scannell D.R."/>
            <person name="Frank A.C."/>
            <person name="Conant G.C."/>
            <person name="Byrne K.P."/>
            <person name="Woolfit M."/>
            <person name="Wolfe K.H."/>
        </authorList>
    </citation>
    <scope>NUCLEOTIDE SEQUENCE [LARGE SCALE GENOMIC DNA]</scope>
    <source>
        <strain evidence="12">ATCC 22028 / DSM 70294 / BCRC 21397 / CBS 2163 / NBRC 10782 / NRRL Y-8283 / UCD 57-17</strain>
    </source>
</reference>